<keyword evidence="1" id="KW-0732">Signal</keyword>
<organism evidence="2 3">
    <name type="scientific">Ceratodon purpureus</name>
    <name type="common">Fire moss</name>
    <name type="synonym">Dicranum purpureum</name>
    <dbReference type="NCBI Taxonomy" id="3225"/>
    <lineage>
        <taxon>Eukaryota</taxon>
        <taxon>Viridiplantae</taxon>
        <taxon>Streptophyta</taxon>
        <taxon>Embryophyta</taxon>
        <taxon>Bryophyta</taxon>
        <taxon>Bryophytina</taxon>
        <taxon>Bryopsida</taxon>
        <taxon>Dicranidae</taxon>
        <taxon>Pseudoditrichales</taxon>
        <taxon>Ditrichaceae</taxon>
        <taxon>Ceratodon</taxon>
    </lineage>
</organism>
<feature type="chain" id="PRO_5035806007" evidence="1">
    <location>
        <begin position="21"/>
        <end position="53"/>
    </location>
</feature>
<comment type="caution">
    <text evidence="2">The sequence shown here is derived from an EMBL/GenBank/DDBJ whole genome shotgun (WGS) entry which is preliminary data.</text>
</comment>
<gene>
    <name evidence="2" type="ORF">KC19_8G083300</name>
</gene>
<name>A0A8T0GZX8_CERPU</name>
<accession>A0A8T0GZX8</accession>
<protein>
    <submittedName>
        <fullName evidence="2">Uncharacterized protein</fullName>
    </submittedName>
</protein>
<keyword evidence="3" id="KW-1185">Reference proteome</keyword>
<evidence type="ECO:0000313" key="2">
    <source>
        <dbReference type="EMBL" id="KAG0564107.1"/>
    </source>
</evidence>
<dbReference type="AlphaFoldDB" id="A0A8T0GZX8"/>
<dbReference type="Proteomes" id="UP000822688">
    <property type="component" value="Chromosome 8"/>
</dbReference>
<dbReference type="EMBL" id="CM026429">
    <property type="protein sequence ID" value="KAG0564107.1"/>
    <property type="molecule type" value="Genomic_DNA"/>
</dbReference>
<reference evidence="2" key="1">
    <citation type="submission" date="2020-06" db="EMBL/GenBank/DDBJ databases">
        <title>WGS assembly of Ceratodon purpureus strain R40.</title>
        <authorList>
            <person name="Carey S.B."/>
            <person name="Jenkins J."/>
            <person name="Shu S."/>
            <person name="Lovell J.T."/>
            <person name="Sreedasyam A."/>
            <person name="Maumus F."/>
            <person name="Tiley G.P."/>
            <person name="Fernandez-Pozo N."/>
            <person name="Barry K."/>
            <person name="Chen C."/>
            <person name="Wang M."/>
            <person name="Lipzen A."/>
            <person name="Daum C."/>
            <person name="Saski C.A."/>
            <person name="Payton A.C."/>
            <person name="Mcbreen J.C."/>
            <person name="Conrad R.E."/>
            <person name="Kollar L.M."/>
            <person name="Olsson S."/>
            <person name="Huttunen S."/>
            <person name="Landis J.B."/>
            <person name="Wickett N.J."/>
            <person name="Johnson M.G."/>
            <person name="Rensing S.A."/>
            <person name="Grimwood J."/>
            <person name="Schmutz J."/>
            <person name="Mcdaniel S.F."/>
        </authorList>
    </citation>
    <scope>NUCLEOTIDE SEQUENCE</scope>
    <source>
        <strain evidence="2">R40</strain>
    </source>
</reference>
<sequence>MRIHITVLAMFGSAVTCIRGGSKRQYKECVHFCSVLWNLHLFSTADAAERNDT</sequence>
<proteinExistence type="predicted"/>
<evidence type="ECO:0000313" key="3">
    <source>
        <dbReference type="Proteomes" id="UP000822688"/>
    </source>
</evidence>
<evidence type="ECO:0000256" key="1">
    <source>
        <dbReference type="SAM" id="SignalP"/>
    </source>
</evidence>
<feature type="signal peptide" evidence="1">
    <location>
        <begin position="1"/>
        <end position="20"/>
    </location>
</feature>